<comment type="caution">
    <text evidence="1">The sequence shown here is derived from an EMBL/GenBank/DDBJ whole genome shotgun (WGS) entry which is preliminary data.</text>
</comment>
<dbReference type="EMBL" id="DSAY01000123">
    <property type="protein sequence ID" value="HDP15501.1"/>
    <property type="molecule type" value="Genomic_DNA"/>
</dbReference>
<proteinExistence type="predicted"/>
<organism evidence="1">
    <name type="scientific">Thermofilum adornatum</name>
    <dbReference type="NCBI Taxonomy" id="1365176"/>
    <lineage>
        <taxon>Archaea</taxon>
        <taxon>Thermoproteota</taxon>
        <taxon>Thermoprotei</taxon>
        <taxon>Thermofilales</taxon>
        <taxon>Thermofilaceae</taxon>
        <taxon>Thermofilum</taxon>
    </lineage>
</organism>
<gene>
    <name evidence="1" type="ORF">ENN26_07005</name>
</gene>
<dbReference type="AlphaFoldDB" id="A0A7C1CEJ5"/>
<accession>A0A7C1CEJ5</accession>
<name>A0A7C1CEJ5_9CREN</name>
<reference evidence="1" key="1">
    <citation type="journal article" date="2020" name="mSystems">
        <title>Genome- and Community-Level Interaction Insights into Carbon Utilization and Element Cycling Functions of Hydrothermarchaeota in Hydrothermal Sediment.</title>
        <authorList>
            <person name="Zhou Z."/>
            <person name="Liu Y."/>
            <person name="Xu W."/>
            <person name="Pan J."/>
            <person name="Luo Z.H."/>
            <person name="Li M."/>
        </authorList>
    </citation>
    <scope>NUCLEOTIDE SEQUENCE [LARGE SCALE GENOMIC DNA]</scope>
    <source>
        <strain evidence="1">SpSt-116</strain>
    </source>
</reference>
<protein>
    <submittedName>
        <fullName evidence="1">Uncharacterized protein</fullName>
    </submittedName>
</protein>
<evidence type="ECO:0000313" key="1">
    <source>
        <dbReference type="EMBL" id="HDP15501.1"/>
    </source>
</evidence>
<sequence length="327" mass="35215">MGYISDALRVIVGEVFGLAISEPGALLGVALDVYRVSVFDRDVWGWRLDEAVLEARFGGVNVDVGVGGDCRLEVYGFVPVGEAGEEYSVVGENAGAGLLGALGMRRRCGGSFPTVLDGGSVAWAVGEVFRGSIGWYNAFKGFLEGGRVELRSDGWRIEYGDGLVSLVAGCSGKRGCYRVVFGRRGEEASGLLSEEECLVASEDVARYIDESNLAIVSDWKKVPSDLARIVSKVARMAEESPDRLVMEAGEVELYEDYDKATGKWRFSGLYIGLVYGGTSVTVFVDAARNVTVEAVRSVERDEEWGEAFNVLDSRVGEKILGLLGISV</sequence>